<feature type="signal peptide" evidence="1">
    <location>
        <begin position="1"/>
        <end position="20"/>
    </location>
</feature>
<evidence type="ECO:0000256" key="1">
    <source>
        <dbReference type="SAM" id="SignalP"/>
    </source>
</evidence>
<dbReference type="HOGENOM" id="CLU_555955_0_0_1"/>
<keyword evidence="3" id="KW-1185">Reference proteome</keyword>
<accession>A0A0D9X8C3</accession>
<dbReference type="EnsemblPlants" id="LPERR08G13470.2">
    <property type="protein sequence ID" value="LPERR08G13470.2"/>
    <property type="gene ID" value="LPERR08G13470"/>
</dbReference>
<feature type="chain" id="PRO_5002349939" evidence="1">
    <location>
        <begin position="21"/>
        <end position="539"/>
    </location>
</feature>
<keyword evidence="1" id="KW-0732">Signal</keyword>
<dbReference type="eggNOG" id="ENOG502R1YB">
    <property type="taxonomic scope" value="Eukaryota"/>
</dbReference>
<evidence type="ECO:0000313" key="2">
    <source>
        <dbReference type="EnsemblPlants" id="LPERR08G13470.2"/>
    </source>
</evidence>
<sequence length="539" mass="56889">MAHRHLLAAIAPLLPAATTAAIAASSGAARGAAVLAASSSSSASSLASLGSASATMSVYVSDAVLAAIRVSLSAAARRAVLSEAAPSSSPPFPFLVATDPRASAAQFLASAAATGHGEGGRFVPYSPSDTSSASAPPLALLLVATVPRAPAAKLLSSAAATGHGEGGRVVHYSPWDTSSASAGCIFAAHASGWVMDALAPNPAAGLLGCPKPRALETLPSVLVSTAAAQAMMPWLPIPSDAEGVHADHALLIVILPYSSGISATLIIASPCSPSRPASSMISRCFVANKGMVSTRVRSPWLASRIGLCSVSTPNGYCSFSSATNPEITPASAPATAPATSPYILVTAGDLIKHMNQMTFDPEEEMMFKEAFFRRFKTFRYPLEVGDFLRHQNFDHDGWRYILKSIYRKLGPLKDVFDIQIKQDEDCSEKERAYYDENPLISVVDTKLNLMLQRQAVLEESVKQLVKASEKKTSWGSITLFGRTLYLTDRDQIDRGVVAMSGLASSWGYWWVCIKEGQASAATRRKRVGRRESDGDTAIE</sequence>
<dbReference type="AlphaFoldDB" id="A0A0D9X8C3"/>
<proteinExistence type="predicted"/>
<dbReference type="Proteomes" id="UP000032180">
    <property type="component" value="Chromosome 8"/>
</dbReference>
<reference evidence="2" key="3">
    <citation type="submission" date="2015-04" db="UniProtKB">
        <authorList>
            <consortium name="EnsemblPlants"/>
        </authorList>
    </citation>
    <scope>IDENTIFICATION</scope>
</reference>
<reference evidence="2 3" key="1">
    <citation type="submission" date="2012-08" db="EMBL/GenBank/DDBJ databases">
        <title>Oryza genome evolution.</title>
        <authorList>
            <person name="Wing R.A."/>
        </authorList>
    </citation>
    <scope>NUCLEOTIDE SEQUENCE</scope>
</reference>
<name>A0A0D9X8C3_9ORYZ</name>
<evidence type="ECO:0000313" key="3">
    <source>
        <dbReference type="Proteomes" id="UP000032180"/>
    </source>
</evidence>
<protein>
    <submittedName>
        <fullName evidence="2">Uncharacterized protein</fullName>
    </submittedName>
</protein>
<reference evidence="3" key="2">
    <citation type="submission" date="2013-12" db="EMBL/GenBank/DDBJ databases">
        <authorList>
            <person name="Yu Y."/>
            <person name="Lee S."/>
            <person name="de Baynast K."/>
            <person name="Wissotski M."/>
            <person name="Liu L."/>
            <person name="Talag J."/>
            <person name="Goicoechea J."/>
            <person name="Angelova A."/>
            <person name="Jetty R."/>
            <person name="Kudrna D."/>
            <person name="Golser W."/>
            <person name="Rivera L."/>
            <person name="Zhang J."/>
            <person name="Wing R."/>
        </authorList>
    </citation>
    <scope>NUCLEOTIDE SEQUENCE</scope>
</reference>
<organism evidence="2 3">
    <name type="scientific">Leersia perrieri</name>
    <dbReference type="NCBI Taxonomy" id="77586"/>
    <lineage>
        <taxon>Eukaryota</taxon>
        <taxon>Viridiplantae</taxon>
        <taxon>Streptophyta</taxon>
        <taxon>Embryophyta</taxon>
        <taxon>Tracheophyta</taxon>
        <taxon>Spermatophyta</taxon>
        <taxon>Magnoliopsida</taxon>
        <taxon>Liliopsida</taxon>
        <taxon>Poales</taxon>
        <taxon>Poaceae</taxon>
        <taxon>BOP clade</taxon>
        <taxon>Oryzoideae</taxon>
        <taxon>Oryzeae</taxon>
        <taxon>Oryzinae</taxon>
        <taxon>Leersia</taxon>
    </lineage>
</organism>
<dbReference type="Gramene" id="LPERR08G13470.2">
    <property type="protein sequence ID" value="LPERR08G13470.2"/>
    <property type="gene ID" value="LPERR08G13470"/>
</dbReference>